<dbReference type="RefSeq" id="WP_275593954.1">
    <property type="nucleotide sequence ID" value="NZ_CP102381.1"/>
</dbReference>
<evidence type="ECO:0000313" key="3">
    <source>
        <dbReference type="EMBL" id="WEJ61695.1"/>
    </source>
</evidence>
<gene>
    <name evidence="3" type="ORF">NR989_06670</name>
</gene>
<protein>
    <submittedName>
        <fullName evidence="3">Uncharacterized protein</fullName>
    </submittedName>
</protein>
<reference evidence="3 4" key="1">
    <citation type="submission" date="2022-06" db="EMBL/GenBank/DDBJ databases">
        <title>Thiomicrohabdus sp. nov, an obligately chemolithoautotrophic, sulfur-oxidizing bacterium isolated from beach of Guanyin Mountain. Amoy.</title>
        <authorList>
            <person name="Zhu H."/>
        </authorList>
    </citation>
    <scope>NUCLEOTIDE SEQUENCE [LARGE SCALE GENOMIC DNA]</scope>
    <source>
        <strain evidence="3 4">XGS-01</strain>
    </source>
</reference>
<dbReference type="Proteomes" id="UP001222275">
    <property type="component" value="Chromosome"/>
</dbReference>
<evidence type="ECO:0000256" key="2">
    <source>
        <dbReference type="SAM" id="SignalP"/>
    </source>
</evidence>
<evidence type="ECO:0000313" key="4">
    <source>
        <dbReference type="Proteomes" id="UP001222275"/>
    </source>
</evidence>
<proteinExistence type="predicted"/>
<accession>A0ABY8CAI1</accession>
<keyword evidence="2" id="KW-0732">Signal</keyword>
<feature type="compositionally biased region" description="Basic and acidic residues" evidence="1">
    <location>
        <begin position="100"/>
        <end position="109"/>
    </location>
</feature>
<feature type="region of interest" description="Disordered" evidence="1">
    <location>
        <begin position="89"/>
        <end position="109"/>
    </location>
</feature>
<dbReference type="EMBL" id="CP102381">
    <property type="protein sequence ID" value="WEJ61695.1"/>
    <property type="molecule type" value="Genomic_DNA"/>
</dbReference>
<name>A0ABY8CAI1_9GAMM</name>
<sequence length="109" mass="11941">MKKILLVTLLTAFVTTANAGWWEDSKEMAAGAWQNTKEASVELKDSAAEKWNEVTSDKESKADSNNSGSLSDITRLGEKETYVKAWEGIKESAKNPSAPHVDENGIPKE</sequence>
<feature type="chain" id="PRO_5045387237" evidence="2">
    <location>
        <begin position="20"/>
        <end position="109"/>
    </location>
</feature>
<feature type="signal peptide" evidence="2">
    <location>
        <begin position="1"/>
        <end position="19"/>
    </location>
</feature>
<feature type="region of interest" description="Disordered" evidence="1">
    <location>
        <begin position="50"/>
        <end position="73"/>
    </location>
</feature>
<evidence type="ECO:0000256" key="1">
    <source>
        <dbReference type="SAM" id="MobiDB-lite"/>
    </source>
</evidence>
<organism evidence="3 4">
    <name type="scientific">Thiomicrorhabdus lithotrophica</name>
    <dbReference type="NCBI Taxonomy" id="2949997"/>
    <lineage>
        <taxon>Bacteria</taxon>
        <taxon>Pseudomonadati</taxon>
        <taxon>Pseudomonadota</taxon>
        <taxon>Gammaproteobacteria</taxon>
        <taxon>Thiotrichales</taxon>
        <taxon>Piscirickettsiaceae</taxon>
        <taxon>Thiomicrorhabdus</taxon>
    </lineage>
</organism>
<feature type="compositionally biased region" description="Basic and acidic residues" evidence="1">
    <location>
        <begin position="50"/>
        <end position="62"/>
    </location>
</feature>
<feature type="compositionally biased region" description="Polar residues" evidence="1">
    <location>
        <begin position="63"/>
        <end position="72"/>
    </location>
</feature>
<keyword evidence="4" id="KW-1185">Reference proteome</keyword>